<evidence type="ECO:0000313" key="3">
    <source>
        <dbReference type="Proteomes" id="UP001285441"/>
    </source>
</evidence>
<accession>A0AAE0KEI9</accession>
<reference evidence="2" key="1">
    <citation type="journal article" date="2023" name="Mol. Phylogenet. Evol.">
        <title>Genome-scale phylogeny and comparative genomics of the fungal order Sordariales.</title>
        <authorList>
            <person name="Hensen N."/>
            <person name="Bonometti L."/>
            <person name="Westerberg I."/>
            <person name="Brannstrom I.O."/>
            <person name="Guillou S."/>
            <person name="Cros-Aarteil S."/>
            <person name="Calhoun S."/>
            <person name="Haridas S."/>
            <person name="Kuo A."/>
            <person name="Mondo S."/>
            <person name="Pangilinan J."/>
            <person name="Riley R."/>
            <person name="LaButti K."/>
            <person name="Andreopoulos B."/>
            <person name="Lipzen A."/>
            <person name="Chen C."/>
            <person name="Yan M."/>
            <person name="Daum C."/>
            <person name="Ng V."/>
            <person name="Clum A."/>
            <person name="Steindorff A."/>
            <person name="Ohm R.A."/>
            <person name="Martin F."/>
            <person name="Silar P."/>
            <person name="Natvig D.O."/>
            <person name="Lalanne C."/>
            <person name="Gautier V."/>
            <person name="Ament-Velasquez S.L."/>
            <person name="Kruys A."/>
            <person name="Hutchinson M.I."/>
            <person name="Powell A.J."/>
            <person name="Barry K."/>
            <person name="Miller A.N."/>
            <person name="Grigoriev I.V."/>
            <person name="Debuchy R."/>
            <person name="Gladieux P."/>
            <person name="Hiltunen Thoren M."/>
            <person name="Johannesson H."/>
        </authorList>
    </citation>
    <scope>NUCLEOTIDE SEQUENCE</scope>
    <source>
        <strain evidence="2">CBS 232.78</strain>
    </source>
</reference>
<comment type="caution">
    <text evidence="2">The sequence shown here is derived from an EMBL/GenBank/DDBJ whole genome shotgun (WGS) entry which is preliminary data.</text>
</comment>
<organism evidence="2 3">
    <name type="scientific">Podospora didyma</name>
    <dbReference type="NCBI Taxonomy" id="330526"/>
    <lineage>
        <taxon>Eukaryota</taxon>
        <taxon>Fungi</taxon>
        <taxon>Dikarya</taxon>
        <taxon>Ascomycota</taxon>
        <taxon>Pezizomycotina</taxon>
        <taxon>Sordariomycetes</taxon>
        <taxon>Sordariomycetidae</taxon>
        <taxon>Sordariales</taxon>
        <taxon>Podosporaceae</taxon>
        <taxon>Podospora</taxon>
    </lineage>
</organism>
<evidence type="ECO:0000256" key="1">
    <source>
        <dbReference type="SAM" id="Phobius"/>
    </source>
</evidence>
<dbReference type="EMBL" id="JAULSW010000007">
    <property type="protein sequence ID" value="KAK3374732.1"/>
    <property type="molecule type" value="Genomic_DNA"/>
</dbReference>
<keyword evidence="1" id="KW-0812">Transmembrane</keyword>
<name>A0AAE0KEI9_9PEZI</name>
<evidence type="ECO:0000313" key="2">
    <source>
        <dbReference type="EMBL" id="KAK3374732.1"/>
    </source>
</evidence>
<keyword evidence="3" id="KW-1185">Reference proteome</keyword>
<proteinExistence type="predicted"/>
<feature type="transmembrane region" description="Helical" evidence="1">
    <location>
        <begin position="496"/>
        <end position="514"/>
    </location>
</feature>
<dbReference type="AlphaFoldDB" id="A0AAE0KEI9"/>
<keyword evidence="1" id="KW-1133">Transmembrane helix</keyword>
<dbReference type="Proteomes" id="UP001285441">
    <property type="component" value="Unassembled WGS sequence"/>
</dbReference>
<feature type="transmembrane region" description="Helical" evidence="1">
    <location>
        <begin position="534"/>
        <end position="554"/>
    </location>
</feature>
<gene>
    <name evidence="2" type="ORF">B0H63DRAFT_526029</name>
</gene>
<keyword evidence="1" id="KW-0472">Membrane</keyword>
<protein>
    <submittedName>
        <fullName evidence="2">Uncharacterized protein</fullName>
    </submittedName>
</protein>
<reference evidence="2" key="2">
    <citation type="submission" date="2023-06" db="EMBL/GenBank/DDBJ databases">
        <authorList>
            <consortium name="Lawrence Berkeley National Laboratory"/>
            <person name="Haridas S."/>
            <person name="Hensen N."/>
            <person name="Bonometti L."/>
            <person name="Westerberg I."/>
            <person name="Brannstrom I.O."/>
            <person name="Guillou S."/>
            <person name="Cros-Aarteil S."/>
            <person name="Calhoun S."/>
            <person name="Kuo A."/>
            <person name="Mondo S."/>
            <person name="Pangilinan J."/>
            <person name="Riley R."/>
            <person name="LaButti K."/>
            <person name="Andreopoulos B."/>
            <person name="Lipzen A."/>
            <person name="Chen C."/>
            <person name="Yanf M."/>
            <person name="Daum C."/>
            <person name="Ng V."/>
            <person name="Clum A."/>
            <person name="Steindorff A."/>
            <person name="Ohm R."/>
            <person name="Martin F."/>
            <person name="Silar P."/>
            <person name="Natvig D."/>
            <person name="Lalanne C."/>
            <person name="Gautier V."/>
            <person name="Ament-velasquez S.L."/>
            <person name="Kruys A."/>
            <person name="Hutchinson M.I."/>
            <person name="Powell A.J."/>
            <person name="Barry K."/>
            <person name="Miller A.N."/>
            <person name="Grigoriev I.V."/>
            <person name="Debuchy R."/>
            <person name="Gladieux P."/>
            <person name="Thoren M.H."/>
            <person name="Johannesson H."/>
        </authorList>
    </citation>
    <scope>NUCLEOTIDE SEQUENCE</scope>
    <source>
        <strain evidence="2">CBS 232.78</strain>
    </source>
</reference>
<sequence length="681" mass="76892">MADPLSIVAFVAANVESLDRCSQKLGEIKKPNGPTGRGLRDLSVEIERCKLLLQPLLDDPDMAVMSITPDLATSIIPRLGELTQSLEKSLGRFAALGARARMVKAYNNSEFKRFSDELDSVSSELRQYLHHAQFRRAAEMIMLEPIQRDSTLIREELQELRHQIVATSRATEALTVPNQPVEAPSSSHEPRRQEQQYLDSLLFEQKPSYQLRVVRQLVSDQTASGSRDVTKFSAVETLTYTALGDLKTWLTFAFRTPLSSTEDWTVGLNWNKARSSIALILHGLNDKDREAFVQQLEDSKSDTGHPMLVPALLCEMLVGADFKGFREHAVDLAQFERRTISYNSRGPTAQKTPEKEFAEMTNKLNLMTSRFAFHEMRLKASSSLIRQVKTHIDDIAKGLEKPVLWTGSAAEEAGKNMAEAIRTSGVRLLERLQQLDTERNYLLEEIACNLKSAQSQMQVVYNLIAQRESKDNLFVAVRSAKIADITKHDSYAMKTLAVMSLIFLPGAWMASLFAMPLFDWKAADGESVLQPKFWVYWAFTAPITIALLIAWFVWLKMHETMKQDDDLLRRRMDDMMREFNHPIDMSAQKPGRTSRASNFLDAAKARLQRLNIWKRTKPASLSPEDNVEDAEKGVDDAMLQGLQNPMINTALMASGAQRPSVERVIRINPARRGTIAPSPRR</sequence>
<dbReference type="Gene3D" id="1.20.58.340">
    <property type="entry name" value="Magnesium transport protein CorA, transmembrane region"/>
    <property type="match status" value="1"/>
</dbReference>